<dbReference type="AlphaFoldDB" id="A0A081P2P0"/>
<keyword evidence="1" id="KW-0560">Oxidoreductase</keyword>
<protein>
    <submittedName>
        <fullName evidence="3">Oxidoreductase</fullName>
    </submittedName>
</protein>
<dbReference type="eggNOG" id="COG0667">
    <property type="taxonomic scope" value="Bacteria"/>
</dbReference>
<dbReference type="GO" id="GO:0005829">
    <property type="term" value="C:cytosol"/>
    <property type="evidence" value="ECO:0007669"/>
    <property type="project" value="UniProtKB-ARBA"/>
</dbReference>
<dbReference type="Pfam" id="PF00248">
    <property type="entry name" value="Aldo_ket_red"/>
    <property type="match status" value="1"/>
</dbReference>
<feature type="domain" description="NADP-dependent oxidoreductase" evidence="2">
    <location>
        <begin position="16"/>
        <end position="308"/>
    </location>
</feature>
<dbReference type="PANTHER" id="PTHR43364:SF4">
    <property type="entry name" value="NAD(P)-LINKED OXIDOREDUCTASE SUPERFAMILY PROTEIN"/>
    <property type="match status" value="1"/>
</dbReference>
<dbReference type="InterPro" id="IPR020471">
    <property type="entry name" value="AKR"/>
</dbReference>
<dbReference type="SUPFAM" id="SSF51430">
    <property type="entry name" value="NAD(P)-linked oxidoreductase"/>
    <property type="match status" value="1"/>
</dbReference>
<dbReference type="GO" id="GO:0016491">
    <property type="term" value="F:oxidoreductase activity"/>
    <property type="evidence" value="ECO:0007669"/>
    <property type="project" value="UniProtKB-KW"/>
</dbReference>
<evidence type="ECO:0000256" key="1">
    <source>
        <dbReference type="ARBA" id="ARBA00023002"/>
    </source>
</evidence>
<dbReference type="InterPro" id="IPR050523">
    <property type="entry name" value="AKR_Detox_Biosynth"/>
</dbReference>
<dbReference type="FunFam" id="3.20.20.100:FF:000004">
    <property type="entry name" value="Oxidoreductase, aldo/keto reductase"/>
    <property type="match status" value="1"/>
</dbReference>
<dbReference type="CDD" id="cd19083">
    <property type="entry name" value="AKR_AKR11A1_11D1"/>
    <property type="match status" value="1"/>
</dbReference>
<dbReference type="EMBL" id="JNVM01000013">
    <property type="protein sequence ID" value="KEQ24963.1"/>
    <property type="molecule type" value="Genomic_DNA"/>
</dbReference>
<organism evidence="3 4">
    <name type="scientific">Paenibacillus tyrfis</name>
    <dbReference type="NCBI Taxonomy" id="1501230"/>
    <lineage>
        <taxon>Bacteria</taxon>
        <taxon>Bacillati</taxon>
        <taxon>Bacillota</taxon>
        <taxon>Bacilli</taxon>
        <taxon>Bacillales</taxon>
        <taxon>Paenibacillaceae</taxon>
        <taxon>Paenibacillus</taxon>
    </lineage>
</organism>
<accession>A0A081P2P0</accession>
<dbReference type="InterPro" id="IPR036812">
    <property type="entry name" value="NAD(P)_OxRdtase_dom_sf"/>
</dbReference>
<evidence type="ECO:0000313" key="3">
    <source>
        <dbReference type="EMBL" id="KEQ24963.1"/>
    </source>
</evidence>
<dbReference type="Gene3D" id="3.20.20.100">
    <property type="entry name" value="NADP-dependent oxidoreductase domain"/>
    <property type="match status" value="1"/>
</dbReference>
<dbReference type="OrthoDB" id="9773828at2"/>
<gene>
    <name evidence="3" type="ORF">ET33_06280</name>
</gene>
<dbReference type="Proteomes" id="UP000028123">
    <property type="component" value="Unassembled WGS sequence"/>
</dbReference>
<dbReference type="PANTHER" id="PTHR43364">
    <property type="entry name" value="NADH-SPECIFIC METHYLGLYOXAL REDUCTASE-RELATED"/>
    <property type="match status" value="1"/>
</dbReference>
<evidence type="ECO:0000313" key="4">
    <source>
        <dbReference type="Proteomes" id="UP000028123"/>
    </source>
</evidence>
<evidence type="ECO:0000259" key="2">
    <source>
        <dbReference type="Pfam" id="PF00248"/>
    </source>
</evidence>
<reference evidence="3 4" key="1">
    <citation type="submission" date="2014-06" db="EMBL/GenBank/DDBJ databases">
        <title>Draft genome sequence of Paenibacillus sp. MSt1.</title>
        <authorList>
            <person name="Aw Y.K."/>
            <person name="Ong K.S."/>
            <person name="Gan H.M."/>
            <person name="Lee S.M."/>
        </authorList>
    </citation>
    <scope>NUCLEOTIDE SEQUENCE [LARGE SCALE GENOMIC DNA]</scope>
    <source>
        <strain evidence="3 4">MSt1</strain>
    </source>
</reference>
<dbReference type="InterPro" id="IPR018170">
    <property type="entry name" value="Aldo/ket_reductase_CS"/>
</dbReference>
<keyword evidence="4" id="KW-1185">Reference proteome</keyword>
<dbReference type="InterPro" id="IPR023210">
    <property type="entry name" value="NADP_OxRdtase_dom"/>
</dbReference>
<name>A0A081P2P0_9BACL</name>
<dbReference type="PRINTS" id="PR00069">
    <property type="entry name" value="ALDKETRDTASE"/>
</dbReference>
<dbReference type="PROSITE" id="PS00062">
    <property type="entry name" value="ALDOKETO_REDUCTASE_2"/>
    <property type="match status" value="1"/>
</dbReference>
<dbReference type="RefSeq" id="WP_036684173.1">
    <property type="nucleotide sequence ID" value="NZ_JNVM01000013.1"/>
</dbReference>
<comment type="caution">
    <text evidence="3">The sequence shown here is derived from an EMBL/GenBank/DDBJ whole genome shotgun (WGS) entry which is preliminary data.</text>
</comment>
<sequence>MTKQTRIGKTDLVVNPIGLGTSAVGGHNIYPNLNEEVGKDLVRAAINHGVNFLDTAFFYGTGRSEELVGEVIKEAGKRHEFILATKGGLTLVGNDVAMDNSPAFLKQAVEDSLKKLQTDYIDLFYIHFPDQDTPKDEAVGVLKQLKDEGKIRAIGVSNFSLEQLKEANKDGYVDVLQGNYNLLHREAEQEFFSYTTENNISFIPYFPLASGLLAGKYNKDMTFNDLRKDMPHFQGDKFKKNLEKVEQLRKIANEKNAEVAHVVLAWYLTHDSIDVIIPGAKRAEQVLDNLKTLDVHLTEEEINEIDRIFK</sequence>
<proteinExistence type="predicted"/>